<reference evidence="1 2" key="1">
    <citation type="journal article" date="2014" name="Genome Announc.">
        <title>Complete Genome Sequence of the Novel Giant Pseudomonas Phage PaBG.</title>
        <authorList>
            <person name="Sykilinda N.N."/>
            <person name="Bondar A.A."/>
            <person name="Gorshkova A.S."/>
            <person name="Kurochkina L.P."/>
            <person name="Kulikov E.E."/>
            <person name="Shneider M.M."/>
            <person name="Kadykov V.A."/>
            <person name="Solovjeva N.V."/>
            <person name="Kabilov M.R."/>
            <person name="Mesyanzhinov V.V."/>
            <person name="Vlassov V.V."/>
            <person name="Drukker V.V."/>
            <person name="Miroshnikov K.A."/>
        </authorList>
    </citation>
    <scope>NUCLEOTIDE SEQUENCE [LARGE SCALE GENOMIC DNA]</scope>
</reference>
<organism evidence="1 2">
    <name type="scientific">Pseudomonas phage PaBG</name>
    <dbReference type="NCBI Taxonomy" id="1335230"/>
    <lineage>
        <taxon>Viruses</taxon>
        <taxon>Duplodnaviria</taxon>
        <taxon>Heunggongvirae</taxon>
        <taxon>Uroviricota</taxon>
        <taxon>Caudoviricetes</taxon>
        <taxon>Baikalvirus</taxon>
        <taxon>Baikalvirus PaBG</taxon>
    </lineage>
</organism>
<keyword evidence="2" id="KW-1185">Reference proteome</keyword>
<gene>
    <name evidence="1" type="ORF">PaBG_00035</name>
</gene>
<dbReference type="KEGG" id="vg:16574721"/>
<evidence type="ECO:0000313" key="1">
    <source>
        <dbReference type="EMBL" id="AGS81919.1"/>
    </source>
</evidence>
<dbReference type="Proteomes" id="UP000015545">
    <property type="component" value="Segment"/>
</dbReference>
<accession>S5VM43</accession>
<dbReference type="EMBL" id="KF147891">
    <property type="protein sequence ID" value="AGS81919.1"/>
    <property type="molecule type" value="Genomic_DNA"/>
</dbReference>
<name>S5VM43_9CAUD</name>
<protein>
    <submittedName>
        <fullName evidence="1">Uncharacterized protein</fullName>
    </submittedName>
</protein>
<proteinExistence type="predicted"/>
<evidence type="ECO:0000313" key="2">
    <source>
        <dbReference type="Proteomes" id="UP000015545"/>
    </source>
</evidence>
<sequence>MNRTHKEVIMRLTRDEYNFALTKFGTQVADRIMQRQAADELRFIVGRLRMAREADELRSQGYSIHTVVPADTSQTVVKVINENARGQHVLAGSDAYKIVNDALHGRDGFMSDYVPLTLEDVLLSTLPKPFELK</sequence>
<dbReference type="GeneID" id="16574721"/>